<dbReference type="Gene3D" id="2.60.120.40">
    <property type="match status" value="1"/>
</dbReference>
<evidence type="ECO:0000313" key="6">
    <source>
        <dbReference type="Proteomes" id="UP000596742"/>
    </source>
</evidence>
<dbReference type="Pfam" id="PF00386">
    <property type="entry name" value="C1q"/>
    <property type="match status" value="1"/>
</dbReference>
<accession>A0A8B6BRU6</accession>
<dbReference type="InterPro" id="IPR001073">
    <property type="entry name" value="C1q_dom"/>
</dbReference>
<dbReference type="EMBL" id="UYJE01000603">
    <property type="protein sequence ID" value="VDH94547.1"/>
    <property type="molecule type" value="Genomic_DNA"/>
</dbReference>
<proteinExistence type="predicted"/>
<evidence type="ECO:0000313" key="5">
    <source>
        <dbReference type="EMBL" id="VDH94547.1"/>
    </source>
</evidence>
<dbReference type="AlphaFoldDB" id="A0A8B6BRU6"/>
<comment type="subcellular location">
    <subcellularLocation>
        <location evidence="1">Secreted</location>
    </subcellularLocation>
</comment>
<evidence type="ECO:0000256" key="2">
    <source>
        <dbReference type="ARBA" id="ARBA00022525"/>
    </source>
</evidence>
<evidence type="ECO:0000259" key="4">
    <source>
        <dbReference type="PROSITE" id="PS50871"/>
    </source>
</evidence>
<evidence type="ECO:0000256" key="3">
    <source>
        <dbReference type="ARBA" id="ARBA00022729"/>
    </source>
</evidence>
<dbReference type="OrthoDB" id="10070467at2759"/>
<dbReference type="GO" id="GO:0005576">
    <property type="term" value="C:extracellular region"/>
    <property type="evidence" value="ECO:0007669"/>
    <property type="project" value="UniProtKB-SubCell"/>
</dbReference>
<dbReference type="SUPFAM" id="SSF49842">
    <property type="entry name" value="TNF-like"/>
    <property type="match status" value="1"/>
</dbReference>
<protein>
    <recommendedName>
        <fullName evidence="4">C1q domain-containing protein</fullName>
    </recommendedName>
</protein>
<dbReference type="PANTHER" id="PTHR22923">
    <property type="entry name" value="CEREBELLIN-RELATED"/>
    <property type="match status" value="1"/>
</dbReference>
<dbReference type="PANTHER" id="PTHR22923:SF116">
    <property type="entry name" value="C1Q DOMAIN-CONTAINING PROTEIN"/>
    <property type="match status" value="1"/>
</dbReference>
<dbReference type="PRINTS" id="PR00007">
    <property type="entry name" value="COMPLEMNTC1Q"/>
</dbReference>
<evidence type="ECO:0000256" key="1">
    <source>
        <dbReference type="ARBA" id="ARBA00004613"/>
    </source>
</evidence>
<dbReference type="InterPro" id="IPR008983">
    <property type="entry name" value="Tumour_necrosis_fac-like_dom"/>
</dbReference>
<reference evidence="5" key="1">
    <citation type="submission" date="2018-11" db="EMBL/GenBank/DDBJ databases">
        <authorList>
            <person name="Alioto T."/>
            <person name="Alioto T."/>
        </authorList>
    </citation>
    <scope>NUCLEOTIDE SEQUENCE</scope>
</reference>
<keyword evidence="2" id="KW-0964">Secreted</keyword>
<keyword evidence="6" id="KW-1185">Reference proteome</keyword>
<dbReference type="SMART" id="SM00110">
    <property type="entry name" value="C1Q"/>
    <property type="match status" value="1"/>
</dbReference>
<feature type="domain" description="C1q" evidence="4">
    <location>
        <begin position="15"/>
        <end position="145"/>
    </location>
</feature>
<gene>
    <name evidence="5" type="ORF">MGAL_10B045713</name>
</gene>
<dbReference type="InterPro" id="IPR050822">
    <property type="entry name" value="Cerebellin_Synaptic_Org"/>
</dbReference>
<organism evidence="5 6">
    <name type="scientific">Mytilus galloprovincialis</name>
    <name type="common">Mediterranean mussel</name>
    <dbReference type="NCBI Taxonomy" id="29158"/>
    <lineage>
        <taxon>Eukaryota</taxon>
        <taxon>Metazoa</taxon>
        <taxon>Spiralia</taxon>
        <taxon>Lophotrochozoa</taxon>
        <taxon>Mollusca</taxon>
        <taxon>Bivalvia</taxon>
        <taxon>Autobranchia</taxon>
        <taxon>Pteriomorphia</taxon>
        <taxon>Mytilida</taxon>
        <taxon>Mytiloidea</taxon>
        <taxon>Mytilidae</taxon>
        <taxon>Mytilinae</taxon>
        <taxon>Mytilus</taxon>
    </lineage>
</organism>
<dbReference type="PROSITE" id="PS50871">
    <property type="entry name" value="C1Q"/>
    <property type="match status" value="1"/>
</dbReference>
<sequence>MLIKKDSDNGCTLLNRKKIPAFSAVLTKSKSFSENEIIKFDKVFTNNLNGYNRSTGIFTAPIAGVYRFSSMVMNERGKPLVVSLWYNNTRVTSVSMKVSDHTTGTLSIILDLHKGDHIAVKSYYNYVIYSSNMNYSAFSGNLIAQ</sequence>
<dbReference type="Proteomes" id="UP000596742">
    <property type="component" value="Unassembled WGS sequence"/>
</dbReference>
<name>A0A8B6BRU6_MYTGA</name>
<comment type="caution">
    <text evidence="5">The sequence shown here is derived from an EMBL/GenBank/DDBJ whole genome shotgun (WGS) entry which is preliminary data.</text>
</comment>
<keyword evidence="3" id="KW-0732">Signal</keyword>